<evidence type="ECO:0000256" key="4">
    <source>
        <dbReference type="ARBA" id="ARBA00023128"/>
    </source>
</evidence>
<organism evidence="9 10">
    <name type="scientific">Pyrocoelia pectoralis</name>
    <dbReference type="NCBI Taxonomy" id="417401"/>
    <lineage>
        <taxon>Eukaryota</taxon>
        <taxon>Metazoa</taxon>
        <taxon>Ecdysozoa</taxon>
        <taxon>Arthropoda</taxon>
        <taxon>Hexapoda</taxon>
        <taxon>Insecta</taxon>
        <taxon>Pterygota</taxon>
        <taxon>Neoptera</taxon>
        <taxon>Endopterygota</taxon>
        <taxon>Coleoptera</taxon>
        <taxon>Polyphaga</taxon>
        <taxon>Elateriformia</taxon>
        <taxon>Elateroidea</taxon>
        <taxon>Lampyridae</taxon>
        <taxon>Lampyrinae</taxon>
        <taxon>Pyrocoelia</taxon>
    </lineage>
</organism>
<evidence type="ECO:0000313" key="9">
    <source>
        <dbReference type="EMBL" id="KAK5638020.1"/>
    </source>
</evidence>
<keyword evidence="10" id="KW-1185">Reference proteome</keyword>
<evidence type="ECO:0000313" key="10">
    <source>
        <dbReference type="Proteomes" id="UP001329430"/>
    </source>
</evidence>
<comment type="similarity">
    <text evidence="6">Belongs to the ribonuclease III family. Mitochondrion-specific ribosomal protein mL44 subfamily.</text>
</comment>
<dbReference type="GO" id="GO:1990904">
    <property type="term" value="C:ribonucleoprotein complex"/>
    <property type="evidence" value="ECO:0007669"/>
    <property type="project" value="UniProtKB-KW"/>
</dbReference>
<name>A0AAN7USW8_9COLE</name>
<evidence type="ECO:0000256" key="6">
    <source>
        <dbReference type="ARBA" id="ARBA00024034"/>
    </source>
</evidence>
<reference evidence="9 10" key="1">
    <citation type="journal article" date="2024" name="Insects">
        <title>An Improved Chromosome-Level Genome Assembly of the Firefly Pyrocoelia pectoralis.</title>
        <authorList>
            <person name="Fu X."/>
            <person name="Meyer-Rochow V.B."/>
            <person name="Ballantyne L."/>
            <person name="Zhu X."/>
        </authorList>
    </citation>
    <scope>NUCLEOTIDE SEQUENCE [LARGE SCALE GENOMIC DNA]</scope>
    <source>
        <strain evidence="9">XCY_ONT2</strain>
    </source>
</reference>
<dbReference type="GO" id="GO:0005840">
    <property type="term" value="C:ribosome"/>
    <property type="evidence" value="ECO:0007669"/>
    <property type="project" value="UniProtKB-KW"/>
</dbReference>
<comment type="caution">
    <text evidence="9">The sequence shown here is derived from an EMBL/GenBank/DDBJ whole genome shotgun (WGS) entry which is preliminary data.</text>
</comment>
<dbReference type="GO" id="GO:0006396">
    <property type="term" value="P:RNA processing"/>
    <property type="evidence" value="ECO:0007669"/>
    <property type="project" value="InterPro"/>
</dbReference>
<dbReference type="CDD" id="cd19874">
    <property type="entry name" value="DSRM_MRPL44"/>
    <property type="match status" value="1"/>
</dbReference>
<keyword evidence="5" id="KW-0687">Ribonucleoprotein</keyword>
<sequence>MAASLLNNLKLLTQKTAILASKTSLNAIIPGRGIKRWVAPTLRELEKRRKRMGPQQPNPRSSFLEWNYDAELYSFGKRLGEEFKTNLLQKAFTHRSYVIQRELTGNLTETFEDNSDLITEGDSVILKSIRQQYVRYPEEIVDAVCNYLMTNKMLAHVAFYLGTKDIVLTAEFPAEEETLANTFKAIVGALNRSTSEDRAHVFVSDFLICQLNGKDIYEVWDPKNPYDILKQLVGREIEPRLCNESASNTILANYQVGLYDNRQLLGIGWGESVEIAKETAAMHAIKKLYNF</sequence>
<dbReference type="Pfam" id="PF22892">
    <property type="entry name" value="DSRM_MRPL44"/>
    <property type="match status" value="1"/>
</dbReference>
<feature type="domain" description="RNase III" evidence="8">
    <location>
        <begin position="86"/>
        <end position="216"/>
    </location>
</feature>
<comment type="subcellular location">
    <subcellularLocation>
        <location evidence="1">Mitochondrion</location>
    </subcellularLocation>
</comment>
<dbReference type="InterPro" id="IPR044444">
    <property type="entry name" value="Ribosomal_mL44_DSRM_metazoa"/>
</dbReference>
<dbReference type="GO" id="GO:0004525">
    <property type="term" value="F:ribonuclease III activity"/>
    <property type="evidence" value="ECO:0007669"/>
    <property type="project" value="InterPro"/>
</dbReference>
<evidence type="ECO:0000259" key="8">
    <source>
        <dbReference type="SMART" id="SM00535"/>
    </source>
</evidence>
<evidence type="ECO:0000256" key="1">
    <source>
        <dbReference type="ARBA" id="ARBA00004173"/>
    </source>
</evidence>
<dbReference type="InterPro" id="IPR036389">
    <property type="entry name" value="RNase_III_sf"/>
</dbReference>
<evidence type="ECO:0000256" key="7">
    <source>
        <dbReference type="ARBA" id="ARBA00035187"/>
    </source>
</evidence>
<keyword evidence="4" id="KW-0496">Mitochondrion</keyword>
<dbReference type="InterPro" id="IPR000999">
    <property type="entry name" value="RNase_III_dom"/>
</dbReference>
<dbReference type="AlphaFoldDB" id="A0AAN7USW8"/>
<keyword evidence="2" id="KW-0809">Transit peptide</keyword>
<evidence type="ECO:0000256" key="5">
    <source>
        <dbReference type="ARBA" id="ARBA00023274"/>
    </source>
</evidence>
<dbReference type="Proteomes" id="UP001329430">
    <property type="component" value="Chromosome 10"/>
</dbReference>
<dbReference type="Gene3D" id="3.30.160.20">
    <property type="match status" value="1"/>
</dbReference>
<accession>A0AAN7USW8</accession>
<keyword evidence="3" id="KW-0689">Ribosomal protein</keyword>
<dbReference type="SUPFAM" id="SSF54768">
    <property type="entry name" value="dsRNA-binding domain-like"/>
    <property type="match status" value="1"/>
</dbReference>
<dbReference type="GO" id="GO:0003725">
    <property type="term" value="F:double-stranded RNA binding"/>
    <property type="evidence" value="ECO:0007669"/>
    <property type="project" value="InterPro"/>
</dbReference>
<dbReference type="InterPro" id="IPR055189">
    <property type="entry name" value="RM44_endonuclase"/>
</dbReference>
<dbReference type="GO" id="GO:0005739">
    <property type="term" value="C:mitochondrion"/>
    <property type="evidence" value="ECO:0007669"/>
    <property type="project" value="UniProtKB-SubCell"/>
</dbReference>
<protein>
    <recommendedName>
        <fullName evidence="7">Large ribosomal subunit protein mL44</fullName>
    </recommendedName>
</protein>
<evidence type="ECO:0000256" key="2">
    <source>
        <dbReference type="ARBA" id="ARBA00022946"/>
    </source>
</evidence>
<dbReference type="EMBL" id="JAVRBK010000010">
    <property type="protein sequence ID" value="KAK5638020.1"/>
    <property type="molecule type" value="Genomic_DNA"/>
</dbReference>
<proteinExistence type="inferred from homology"/>
<dbReference type="Pfam" id="PF22935">
    <property type="entry name" value="RM44_endonuclase"/>
    <property type="match status" value="1"/>
</dbReference>
<dbReference type="Gene3D" id="1.10.1520.10">
    <property type="entry name" value="Ribonuclease III domain"/>
    <property type="match status" value="1"/>
</dbReference>
<dbReference type="SUPFAM" id="SSF69065">
    <property type="entry name" value="RNase III domain-like"/>
    <property type="match status" value="1"/>
</dbReference>
<dbReference type="SMART" id="SM00535">
    <property type="entry name" value="RIBOc"/>
    <property type="match status" value="1"/>
</dbReference>
<evidence type="ECO:0000256" key="3">
    <source>
        <dbReference type="ARBA" id="ARBA00022980"/>
    </source>
</evidence>
<gene>
    <name evidence="9" type="ORF">RI129_012315</name>
</gene>